<protein>
    <submittedName>
        <fullName evidence="2">Membrane protein YgcG</fullName>
    </submittedName>
</protein>
<accession>A0ABS4JW27</accession>
<organism evidence="2 3">
    <name type="scientific">Symbiobacterium terraclitae</name>
    <dbReference type="NCBI Taxonomy" id="557451"/>
    <lineage>
        <taxon>Bacteria</taxon>
        <taxon>Bacillati</taxon>
        <taxon>Bacillota</taxon>
        <taxon>Clostridia</taxon>
        <taxon>Eubacteriales</taxon>
        <taxon>Symbiobacteriaceae</taxon>
        <taxon>Symbiobacterium</taxon>
    </lineage>
</organism>
<feature type="chain" id="PRO_5046817512" evidence="1">
    <location>
        <begin position="25"/>
        <end position="168"/>
    </location>
</feature>
<evidence type="ECO:0000313" key="2">
    <source>
        <dbReference type="EMBL" id="MBP2019753.1"/>
    </source>
</evidence>
<feature type="signal peptide" evidence="1">
    <location>
        <begin position="1"/>
        <end position="24"/>
    </location>
</feature>
<evidence type="ECO:0000256" key="1">
    <source>
        <dbReference type="SAM" id="SignalP"/>
    </source>
</evidence>
<proteinExistence type="predicted"/>
<gene>
    <name evidence="2" type="ORF">J2Z79_003195</name>
</gene>
<sequence>MNRVIRLTVALATVIACSVGVAYAAGRPVPENLPEVALQNTTEAQLPGDAEALEAALSAEGPVRYKILVIDSPEGEDPTDYLDRVAAEWGLPGPDTLYLIIYTEDNFNIRFYMGADFRAAGVDVEEMLTLVRTHYLAGKREGDVAGALADLIGAVNRRMSGDETSPGR</sequence>
<dbReference type="PROSITE" id="PS51257">
    <property type="entry name" value="PROKAR_LIPOPROTEIN"/>
    <property type="match status" value="1"/>
</dbReference>
<dbReference type="Proteomes" id="UP001519289">
    <property type="component" value="Unassembled WGS sequence"/>
</dbReference>
<reference evidence="2 3" key="1">
    <citation type="submission" date="2021-03" db="EMBL/GenBank/DDBJ databases">
        <title>Genomic Encyclopedia of Type Strains, Phase IV (KMG-IV): sequencing the most valuable type-strain genomes for metagenomic binning, comparative biology and taxonomic classification.</title>
        <authorList>
            <person name="Goeker M."/>
        </authorList>
    </citation>
    <scope>NUCLEOTIDE SEQUENCE [LARGE SCALE GENOMIC DNA]</scope>
    <source>
        <strain evidence="2 3">DSM 27138</strain>
    </source>
</reference>
<dbReference type="RefSeq" id="WP_209467853.1">
    <property type="nucleotide sequence ID" value="NZ_JAGGLG010000034.1"/>
</dbReference>
<dbReference type="Gene3D" id="3.10.310.50">
    <property type="match status" value="1"/>
</dbReference>
<keyword evidence="1" id="KW-0732">Signal</keyword>
<name>A0ABS4JW27_9FIRM</name>
<comment type="caution">
    <text evidence="2">The sequence shown here is derived from an EMBL/GenBank/DDBJ whole genome shotgun (WGS) entry which is preliminary data.</text>
</comment>
<dbReference type="EMBL" id="JAGGLG010000034">
    <property type="protein sequence ID" value="MBP2019753.1"/>
    <property type="molecule type" value="Genomic_DNA"/>
</dbReference>
<evidence type="ECO:0000313" key="3">
    <source>
        <dbReference type="Proteomes" id="UP001519289"/>
    </source>
</evidence>
<keyword evidence="3" id="KW-1185">Reference proteome</keyword>